<evidence type="ECO:0000313" key="4">
    <source>
        <dbReference type="Proteomes" id="UP001063698"/>
    </source>
</evidence>
<dbReference type="CDD" id="cd01659">
    <property type="entry name" value="TRX_superfamily"/>
    <property type="match status" value="1"/>
</dbReference>
<evidence type="ECO:0000313" key="3">
    <source>
        <dbReference type="EMBL" id="UXD22209.1"/>
    </source>
</evidence>
<comment type="similarity">
    <text evidence="1">Belongs to the glutaredoxin family.</text>
</comment>
<dbReference type="PROSITE" id="PS00194">
    <property type="entry name" value="THIOREDOXIN_1"/>
    <property type="match status" value="1"/>
</dbReference>
<dbReference type="KEGG" id="ipc:IPA_02605"/>
<organism evidence="3 4">
    <name type="scientific">Ignicoccus pacificus DSM 13166</name>
    <dbReference type="NCBI Taxonomy" id="940294"/>
    <lineage>
        <taxon>Archaea</taxon>
        <taxon>Thermoproteota</taxon>
        <taxon>Thermoprotei</taxon>
        <taxon>Desulfurococcales</taxon>
        <taxon>Desulfurococcaceae</taxon>
        <taxon>Ignicoccus</taxon>
    </lineage>
</organism>
<evidence type="ECO:0000259" key="2">
    <source>
        <dbReference type="Pfam" id="PF13098"/>
    </source>
</evidence>
<dbReference type="Proteomes" id="UP001063698">
    <property type="component" value="Chromosome"/>
</dbReference>
<dbReference type="InterPro" id="IPR012336">
    <property type="entry name" value="Thioredoxin-like_fold"/>
</dbReference>
<dbReference type="EMBL" id="CP006868">
    <property type="protein sequence ID" value="UXD22209.1"/>
    <property type="molecule type" value="Genomic_DNA"/>
</dbReference>
<keyword evidence="4" id="KW-1185">Reference proteome</keyword>
<reference evidence="3" key="1">
    <citation type="submission" date="2013-11" db="EMBL/GenBank/DDBJ databases">
        <title>Comparative genomics of Ignicoccus.</title>
        <authorList>
            <person name="Podar M."/>
        </authorList>
    </citation>
    <scope>NUCLEOTIDE SEQUENCE</scope>
    <source>
        <strain evidence="3">DSM 13166</strain>
    </source>
</reference>
<proteinExistence type="inferred from homology"/>
<dbReference type="InterPro" id="IPR017937">
    <property type="entry name" value="Thioredoxin_CS"/>
</dbReference>
<dbReference type="AlphaFoldDB" id="A0A977KAQ7"/>
<accession>A0A977KAQ7</accession>
<evidence type="ECO:0000256" key="1">
    <source>
        <dbReference type="ARBA" id="ARBA00007787"/>
    </source>
</evidence>
<name>A0A977KAQ7_9CREN</name>
<feature type="domain" description="Thioredoxin-like fold" evidence="2">
    <location>
        <begin position="13"/>
        <end position="98"/>
    </location>
</feature>
<protein>
    <recommendedName>
        <fullName evidence="2">Thioredoxin-like fold domain-containing protein</fullName>
    </recommendedName>
</protein>
<gene>
    <name evidence="3" type="ORF">IPA_02605</name>
</gene>
<dbReference type="InterPro" id="IPR036249">
    <property type="entry name" value="Thioredoxin-like_sf"/>
</dbReference>
<dbReference type="Pfam" id="PF13098">
    <property type="entry name" value="Thioredoxin_2"/>
    <property type="match status" value="1"/>
</dbReference>
<dbReference type="Gene3D" id="3.40.30.10">
    <property type="entry name" value="Glutaredoxin"/>
    <property type="match status" value="1"/>
</dbReference>
<dbReference type="SUPFAM" id="SSF52833">
    <property type="entry name" value="Thioredoxin-like"/>
    <property type="match status" value="1"/>
</dbReference>
<sequence length="114" mass="13453">MIPYYPAGVNRQGKELLFVVLFTSDYCPTCEEVEKVWEIFKRMYRDELVFLEFKLANDTKKTFKALGVSWVPTVVFYDEEERELRRVEGSFTLSELEKGLRAALRRRRACLQAS</sequence>